<proteinExistence type="predicted"/>
<name>A0ABN9E9I4_9NEOB</name>
<comment type="caution">
    <text evidence="1">The sequence shown here is derived from an EMBL/GenBank/DDBJ whole genome shotgun (WGS) entry which is preliminary data.</text>
</comment>
<evidence type="ECO:0000313" key="1">
    <source>
        <dbReference type="EMBL" id="CAI9581454.1"/>
    </source>
</evidence>
<dbReference type="Proteomes" id="UP001162483">
    <property type="component" value="Unassembled WGS sequence"/>
</dbReference>
<evidence type="ECO:0000313" key="2">
    <source>
        <dbReference type="Proteomes" id="UP001162483"/>
    </source>
</evidence>
<sequence length="58" mass="6625">MCGLPASGPRRRACRTFASMELNTYVLRARALRAPRTHVQYSWKGLDLLFRSGPFPIM</sequence>
<organism evidence="1 2">
    <name type="scientific">Staurois parvus</name>
    <dbReference type="NCBI Taxonomy" id="386267"/>
    <lineage>
        <taxon>Eukaryota</taxon>
        <taxon>Metazoa</taxon>
        <taxon>Chordata</taxon>
        <taxon>Craniata</taxon>
        <taxon>Vertebrata</taxon>
        <taxon>Euteleostomi</taxon>
        <taxon>Amphibia</taxon>
        <taxon>Batrachia</taxon>
        <taxon>Anura</taxon>
        <taxon>Neobatrachia</taxon>
        <taxon>Ranoidea</taxon>
        <taxon>Ranidae</taxon>
        <taxon>Staurois</taxon>
    </lineage>
</organism>
<accession>A0ABN9E9I4</accession>
<gene>
    <name evidence="1" type="ORF">SPARVUS_LOCUS9482788</name>
</gene>
<reference evidence="1" key="1">
    <citation type="submission" date="2023-05" db="EMBL/GenBank/DDBJ databases">
        <authorList>
            <person name="Stuckert A."/>
        </authorList>
    </citation>
    <scope>NUCLEOTIDE SEQUENCE</scope>
</reference>
<keyword evidence="2" id="KW-1185">Reference proteome</keyword>
<dbReference type="EMBL" id="CATNWA010015271">
    <property type="protein sequence ID" value="CAI9581454.1"/>
    <property type="molecule type" value="Genomic_DNA"/>
</dbReference>
<protein>
    <submittedName>
        <fullName evidence="1">Uncharacterized protein</fullName>
    </submittedName>
</protein>